<evidence type="ECO:0000259" key="1">
    <source>
        <dbReference type="Pfam" id="PF00004"/>
    </source>
</evidence>
<dbReference type="GO" id="GO:0016887">
    <property type="term" value="F:ATP hydrolysis activity"/>
    <property type="evidence" value="ECO:0007669"/>
    <property type="project" value="InterPro"/>
</dbReference>
<dbReference type="Pfam" id="PF00004">
    <property type="entry name" value="AAA"/>
    <property type="match status" value="1"/>
</dbReference>
<reference evidence="2" key="1">
    <citation type="submission" date="2021-02" db="EMBL/GenBank/DDBJ databases">
        <authorList>
            <person name="Nowell W R."/>
        </authorList>
    </citation>
    <scope>NUCLEOTIDE SEQUENCE</scope>
</reference>
<comment type="caution">
    <text evidence="2">The sequence shown here is derived from an EMBL/GenBank/DDBJ whole genome shotgun (WGS) entry which is preliminary data.</text>
</comment>
<dbReference type="Gene3D" id="3.40.50.300">
    <property type="entry name" value="P-loop containing nucleotide triphosphate hydrolases"/>
    <property type="match status" value="1"/>
</dbReference>
<name>A0A815SWS0_9BILA</name>
<dbReference type="InterPro" id="IPR027417">
    <property type="entry name" value="P-loop_NTPase"/>
</dbReference>
<dbReference type="SUPFAM" id="SSF52540">
    <property type="entry name" value="P-loop containing nucleoside triphosphate hydrolases"/>
    <property type="match status" value="1"/>
</dbReference>
<dbReference type="OrthoDB" id="10019038at2759"/>
<dbReference type="GO" id="GO:0005524">
    <property type="term" value="F:ATP binding"/>
    <property type="evidence" value="ECO:0007669"/>
    <property type="project" value="InterPro"/>
</dbReference>
<proteinExistence type="predicted"/>
<dbReference type="EMBL" id="CAJNON010001985">
    <property type="protein sequence ID" value="CAF1495273.1"/>
    <property type="molecule type" value="Genomic_DNA"/>
</dbReference>
<feature type="domain" description="ATPase AAA-type core" evidence="1">
    <location>
        <begin position="232"/>
        <end position="355"/>
    </location>
</feature>
<dbReference type="InterPro" id="IPR050747">
    <property type="entry name" value="Mitochondrial_chaperone_BCS1"/>
</dbReference>
<dbReference type="PANTHER" id="PTHR23070">
    <property type="entry name" value="BCS1 AAA-TYPE ATPASE"/>
    <property type="match status" value="1"/>
</dbReference>
<accession>A0A815SWS0</accession>
<evidence type="ECO:0000313" key="3">
    <source>
        <dbReference type="Proteomes" id="UP000663891"/>
    </source>
</evidence>
<dbReference type="AlphaFoldDB" id="A0A815SWS0"/>
<dbReference type="Proteomes" id="UP000663891">
    <property type="component" value="Unassembled WGS sequence"/>
</dbReference>
<dbReference type="InterPro" id="IPR003959">
    <property type="entry name" value="ATPase_AAA_core"/>
</dbReference>
<evidence type="ECO:0000313" key="2">
    <source>
        <dbReference type="EMBL" id="CAF1495273.1"/>
    </source>
</evidence>
<protein>
    <recommendedName>
        <fullName evidence="1">ATPase AAA-type core domain-containing protein</fullName>
    </recommendedName>
</protein>
<sequence>MEEAIQLVKKSYPPAHKEIPVKYLFLSKYGQFPQKIRLLPVEKEKGSQVVFHVKTVLDRLNDQYGINNELPIIRRYFHQCSKKYYTTQQVLSLSNINGILIHLNQCHWVINYTNNSNKSIEPDYVQDCHYLVVEQIYLFYLNEHENFVQKLAHDLIHDDTLSLIQPKVVNLCFLGKYKDTCNGPGSFYTRGNTLIKKPYINNLAVSYGGHDFLRAHNRIVTWLNKKDTNGLVLLHGAPGSGKTHYIRYLLNCIVNTTEKSIIYFPADMINELTNPALLLLLISIPNSLLVIEDAESSLTRTRASSQAVSNLLNLSDGLLSDGIHIQILATFNCPLESLDVALLRPGRLVVQYCFPATLSIENARNLAESIGVSNIDQINQPLPLANVYAMKDEIVNEQEQDEGISNCPLESLDVALLRPGRLVVQYCFPATLSIENARHLAESIGVSNIDQINQPLPLANVYAMKDEIVNEQEQDEGISFSCRKCSSSKYCDYDGEEE</sequence>
<gene>
    <name evidence="2" type="ORF">VCS650_LOCUS41933</name>
</gene>
<organism evidence="2 3">
    <name type="scientific">Adineta steineri</name>
    <dbReference type="NCBI Taxonomy" id="433720"/>
    <lineage>
        <taxon>Eukaryota</taxon>
        <taxon>Metazoa</taxon>
        <taxon>Spiralia</taxon>
        <taxon>Gnathifera</taxon>
        <taxon>Rotifera</taxon>
        <taxon>Eurotatoria</taxon>
        <taxon>Bdelloidea</taxon>
        <taxon>Adinetida</taxon>
        <taxon>Adinetidae</taxon>
        <taxon>Adineta</taxon>
    </lineage>
</organism>